<dbReference type="RefSeq" id="WP_310766266.1">
    <property type="nucleotide sequence ID" value="NZ_CP134050.1"/>
</dbReference>
<dbReference type="InterPro" id="IPR001320">
    <property type="entry name" value="Iontro_rcpt_C"/>
</dbReference>
<dbReference type="SMART" id="SM00062">
    <property type="entry name" value="PBPb"/>
    <property type="match status" value="1"/>
</dbReference>
<reference evidence="8 9" key="1">
    <citation type="submission" date="2023-09" db="EMBL/GenBank/DDBJ databases">
        <title>Complete Genome and Methylome dissection of Bacillus brevis NEB573 original source of BbsI restriction endonuclease.</title>
        <authorList>
            <person name="Fomenkov A."/>
            <person name="Roberts R.D."/>
        </authorList>
    </citation>
    <scope>NUCLEOTIDE SEQUENCE [LARGE SCALE GENOMIC DNA]</scope>
    <source>
        <strain evidence="8 9">NEB573</strain>
    </source>
</reference>
<feature type="domain" description="Ionotropic glutamate receptor C-terminal" evidence="7">
    <location>
        <begin position="47"/>
        <end position="266"/>
    </location>
</feature>
<evidence type="ECO:0000259" key="6">
    <source>
        <dbReference type="SMART" id="SM00062"/>
    </source>
</evidence>
<feature type="chain" id="PRO_5045584446" evidence="5">
    <location>
        <begin position="30"/>
        <end position="267"/>
    </location>
</feature>
<organism evidence="8 9">
    <name type="scientific">Brevibacillus brevis</name>
    <name type="common">Bacillus brevis</name>
    <dbReference type="NCBI Taxonomy" id="1393"/>
    <lineage>
        <taxon>Bacteria</taxon>
        <taxon>Bacillati</taxon>
        <taxon>Bacillota</taxon>
        <taxon>Bacilli</taxon>
        <taxon>Bacillales</taxon>
        <taxon>Paenibacillaceae</taxon>
        <taxon>Brevibacillus</taxon>
    </lineage>
</organism>
<proteinExistence type="inferred from homology"/>
<protein>
    <submittedName>
        <fullName evidence="8">Transporter substrate-binding domain-containing protein</fullName>
    </submittedName>
</protein>
<dbReference type="PROSITE" id="PS51257">
    <property type="entry name" value="PROKAR_LIPOPROTEIN"/>
    <property type="match status" value="1"/>
</dbReference>
<evidence type="ECO:0000256" key="5">
    <source>
        <dbReference type="SAM" id="SignalP"/>
    </source>
</evidence>
<evidence type="ECO:0000259" key="7">
    <source>
        <dbReference type="SMART" id="SM00079"/>
    </source>
</evidence>
<dbReference type="InterPro" id="IPR001638">
    <property type="entry name" value="Solute-binding_3/MltF_N"/>
</dbReference>
<evidence type="ECO:0000256" key="3">
    <source>
        <dbReference type="ARBA" id="ARBA00022729"/>
    </source>
</evidence>
<dbReference type="InterPro" id="IPR018313">
    <property type="entry name" value="SBP_3_CS"/>
</dbReference>
<evidence type="ECO:0000313" key="9">
    <source>
        <dbReference type="Proteomes" id="UP001256827"/>
    </source>
</evidence>
<dbReference type="PANTHER" id="PTHR35936">
    <property type="entry name" value="MEMBRANE-BOUND LYTIC MUREIN TRANSGLYCOSYLASE F"/>
    <property type="match status" value="1"/>
</dbReference>
<dbReference type="PROSITE" id="PS01039">
    <property type="entry name" value="SBP_BACTERIAL_3"/>
    <property type="match status" value="1"/>
</dbReference>
<comment type="subcellular location">
    <subcellularLocation>
        <location evidence="1">Cell envelope</location>
    </subcellularLocation>
</comment>
<evidence type="ECO:0000256" key="2">
    <source>
        <dbReference type="ARBA" id="ARBA00010333"/>
    </source>
</evidence>
<name>A0ABY9T2I7_BREBE</name>
<comment type="similarity">
    <text evidence="2 4">Belongs to the bacterial solute-binding protein 3 family.</text>
</comment>
<dbReference type="SMART" id="SM00079">
    <property type="entry name" value="PBPe"/>
    <property type="match status" value="1"/>
</dbReference>
<evidence type="ECO:0000256" key="1">
    <source>
        <dbReference type="ARBA" id="ARBA00004196"/>
    </source>
</evidence>
<feature type="signal peptide" evidence="5">
    <location>
        <begin position="1"/>
        <end position="29"/>
    </location>
</feature>
<keyword evidence="9" id="KW-1185">Reference proteome</keyword>
<dbReference type="PANTHER" id="PTHR35936:SF17">
    <property type="entry name" value="ARGININE-BINDING EXTRACELLULAR PROTEIN ARTP"/>
    <property type="match status" value="1"/>
</dbReference>
<evidence type="ECO:0000256" key="4">
    <source>
        <dbReference type="RuleBase" id="RU003744"/>
    </source>
</evidence>
<sequence length="267" mass="28980">MRKAICLWGIAAALAFGVLSGCGGGNQQAAGQAGNTGQGQSNAFKGKITMATSADFKPFEFHDTSSGNDVIDGFDIDVAKAIAKELNYELDIKDMDYTGLLSALQANRFDFVMAAMNPTEERRKNVDFSDPYYKTKFAVVYKSGNSYKSISDLKGKKIGVQLGSSQEAAAQKAGGMDLVSLNKVPDLIQELKSNRIDGVIVEDLVAEDYVKANNELAYSSLDDLEGLDVSIAFPKGSKRVEEFNKAVQALKDQGELQKLEEKWFGKK</sequence>
<feature type="domain" description="Solute-binding protein family 3/N-terminal" evidence="6">
    <location>
        <begin position="47"/>
        <end position="267"/>
    </location>
</feature>
<dbReference type="EMBL" id="CP134050">
    <property type="protein sequence ID" value="WNC14325.1"/>
    <property type="molecule type" value="Genomic_DNA"/>
</dbReference>
<evidence type="ECO:0000313" key="8">
    <source>
        <dbReference type="EMBL" id="WNC14325.1"/>
    </source>
</evidence>
<dbReference type="Gene3D" id="3.40.190.10">
    <property type="entry name" value="Periplasmic binding protein-like II"/>
    <property type="match status" value="2"/>
</dbReference>
<dbReference type="Proteomes" id="UP001256827">
    <property type="component" value="Chromosome"/>
</dbReference>
<accession>A0ABY9T2I7</accession>
<dbReference type="SUPFAM" id="SSF53850">
    <property type="entry name" value="Periplasmic binding protein-like II"/>
    <property type="match status" value="1"/>
</dbReference>
<keyword evidence="3 5" id="KW-0732">Signal</keyword>
<dbReference type="Pfam" id="PF00497">
    <property type="entry name" value="SBP_bac_3"/>
    <property type="match status" value="1"/>
</dbReference>
<gene>
    <name evidence="8" type="ORF">RGB73_27230</name>
</gene>